<feature type="region of interest" description="Disordered" evidence="1">
    <location>
        <begin position="234"/>
        <end position="262"/>
    </location>
</feature>
<reference evidence="3 4" key="1">
    <citation type="journal article" date="2018" name="Sci. Rep.">
        <title>Comparative genomics provides insights into the lifestyle and reveals functional heterogeneity of dark septate endophytic fungi.</title>
        <authorList>
            <person name="Knapp D.G."/>
            <person name="Nemeth J.B."/>
            <person name="Barry K."/>
            <person name="Hainaut M."/>
            <person name="Henrissat B."/>
            <person name="Johnson J."/>
            <person name="Kuo A."/>
            <person name="Lim J.H.P."/>
            <person name="Lipzen A."/>
            <person name="Nolan M."/>
            <person name="Ohm R.A."/>
            <person name="Tamas L."/>
            <person name="Grigoriev I.V."/>
            <person name="Spatafora J.W."/>
            <person name="Nagy L.G."/>
            <person name="Kovacs G.M."/>
        </authorList>
    </citation>
    <scope>NUCLEOTIDE SEQUENCE [LARGE SCALE GENOMIC DNA]</scope>
    <source>
        <strain evidence="3 4">DSE2036</strain>
    </source>
</reference>
<dbReference type="CDD" id="cd04301">
    <property type="entry name" value="NAT_SF"/>
    <property type="match status" value="1"/>
</dbReference>
<dbReference type="GO" id="GO:0016747">
    <property type="term" value="F:acyltransferase activity, transferring groups other than amino-acyl groups"/>
    <property type="evidence" value="ECO:0007669"/>
    <property type="project" value="InterPro"/>
</dbReference>
<name>A0A2V1DLB3_9PLEO</name>
<proteinExistence type="predicted"/>
<dbReference type="SUPFAM" id="SSF55729">
    <property type="entry name" value="Acyl-CoA N-acyltransferases (Nat)"/>
    <property type="match status" value="1"/>
</dbReference>
<evidence type="ECO:0000313" key="3">
    <source>
        <dbReference type="EMBL" id="PVH97924.1"/>
    </source>
</evidence>
<dbReference type="AlphaFoldDB" id="A0A2V1DLB3"/>
<dbReference type="InterPro" id="IPR016181">
    <property type="entry name" value="Acyl_CoA_acyltransferase"/>
</dbReference>
<evidence type="ECO:0000259" key="2">
    <source>
        <dbReference type="PROSITE" id="PS51186"/>
    </source>
</evidence>
<dbReference type="PANTHER" id="PTHR42791">
    <property type="entry name" value="GNAT FAMILY ACETYLTRANSFERASE"/>
    <property type="match status" value="1"/>
</dbReference>
<dbReference type="InterPro" id="IPR000182">
    <property type="entry name" value="GNAT_dom"/>
</dbReference>
<dbReference type="InterPro" id="IPR052523">
    <property type="entry name" value="Trichothecene_AcTrans"/>
</dbReference>
<protein>
    <recommendedName>
        <fullName evidence="2">N-acetyltransferase domain-containing protein</fullName>
    </recommendedName>
</protein>
<evidence type="ECO:0000313" key="4">
    <source>
        <dbReference type="Proteomes" id="UP000244855"/>
    </source>
</evidence>
<accession>A0A2V1DLB3</accession>
<evidence type="ECO:0000256" key="1">
    <source>
        <dbReference type="SAM" id="MobiDB-lite"/>
    </source>
</evidence>
<dbReference type="Proteomes" id="UP000244855">
    <property type="component" value="Unassembled WGS sequence"/>
</dbReference>
<dbReference type="Gene3D" id="3.40.630.30">
    <property type="match status" value="1"/>
</dbReference>
<dbReference type="PROSITE" id="PS51186">
    <property type="entry name" value="GNAT"/>
    <property type="match status" value="1"/>
</dbReference>
<keyword evidence="4" id="KW-1185">Reference proteome</keyword>
<sequence length="262" mass="29767">MPVEPEQRLADSEIRLELCEEKDAAIIAESLYSMFPESWWATKEPLSIRHPSLETRKARMTKRILPTFRDPRVLVDWVKAVHVPTSTVIGIAGWFAPGCPLHNPWRRSAVDFYGWKDLMGWSDEEVDEMWSGTDLAGWDDEMAKNDEDRRRYFDGEEHWFLAPLITWKEWQGKGVGSKLLNWGIEKADREGVPLYLESAPTARAVYLHSGFVPLGKVNMVRRGPRVVNAGAVEAEERKRSGEKASVGVAETEVKSEVTEVTA</sequence>
<gene>
    <name evidence="3" type="ORF">DM02DRAFT_532181</name>
</gene>
<dbReference type="EMBL" id="KZ805425">
    <property type="protein sequence ID" value="PVH97924.1"/>
    <property type="molecule type" value="Genomic_DNA"/>
</dbReference>
<feature type="compositionally biased region" description="Basic and acidic residues" evidence="1">
    <location>
        <begin position="251"/>
        <end position="262"/>
    </location>
</feature>
<organism evidence="3 4">
    <name type="scientific">Periconia macrospinosa</name>
    <dbReference type="NCBI Taxonomy" id="97972"/>
    <lineage>
        <taxon>Eukaryota</taxon>
        <taxon>Fungi</taxon>
        <taxon>Dikarya</taxon>
        <taxon>Ascomycota</taxon>
        <taxon>Pezizomycotina</taxon>
        <taxon>Dothideomycetes</taxon>
        <taxon>Pleosporomycetidae</taxon>
        <taxon>Pleosporales</taxon>
        <taxon>Massarineae</taxon>
        <taxon>Periconiaceae</taxon>
        <taxon>Periconia</taxon>
    </lineage>
</organism>
<dbReference type="PANTHER" id="PTHR42791:SF2">
    <property type="entry name" value="N-ACETYLTRANSFERASE DOMAIN-CONTAINING PROTEIN"/>
    <property type="match status" value="1"/>
</dbReference>
<feature type="domain" description="N-acetyltransferase" evidence="2">
    <location>
        <begin position="89"/>
        <end position="239"/>
    </location>
</feature>
<dbReference type="OrthoDB" id="196847at2759"/>
<dbReference type="Pfam" id="PF13673">
    <property type="entry name" value="Acetyltransf_10"/>
    <property type="match status" value="1"/>
</dbReference>